<keyword evidence="2" id="KW-1185">Reference proteome</keyword>
<accession>A0A5B7J2L2</accession>
<name>A0A5B7J2L2_PORTR</name>
<reference evidence="1 2" key="1">
    <citation type="submission" date="2019-05" db="EMBL/GenBank/DDBJ databases">
        <title>Another draft genome of Portunus trituberculatus and its Hox gene families provides insights of decapod evolution.</title>
        <authorList>
            <person name="Jeong J.-H."/>
            <person name="Song I."/>
            <person name="Kim S."/>
            <person name="Choi T."/>
            <person name="Kim D."/>
            <person name="Ryu S."/>
            <person name="Kim W."/>
        </authorList>
    </citation>
    <scope>NUCLEOTIDE SEQUENCE [LARGE SCALE GENOMIC DNA]</scope>
    <source>
        <tissue evidence="1">Muscle</tissue>
    </source>
</reference>
<evidence type="ECO:0000313" key="1">
    <source>
        <dbReference type="EMBL" id="MPC90990.1"/>
    </source>
</evidence>
<dbReference type="EMBL" id="VSRR010086209">
    <property type="protein sequence ID" value="MPC90990.1"/>
    <property type="molecule type" value="Genomic_DNA"/>
</dbReference>
<dbReference type="Proteomes" id="UP000324222">
    <property type="component" value="Unassembled WGS sequence"/>
</dbReference>
<dbReference type="AlphaFoldDB" id="A0A5B7J2L2"/>
<evidence type="ECO:0008006" key="3">
    <source>
        <dbReference type="Google" id="ProtNLM"/>
    </source>
</evidence>
<evidence type="ECO:0000313" key="2">
    <source>
        <dbReference type="Proteomes" id="UP000324222"/>
    </source>
</evidence>
<gene>
    <name evidence="1" type="ORF">E2C01_085998</name>
</gene>
<dbReference type="OrthoDB" id="2668416at2759"/>
<protein>
    <recommendedName>
        <fullName evidence="3">Nuclease HARBI1</fullName>
    </recommendedName>
</protein>
<comment type="caution">
    <text evidence="1">The sequence shown here is derived from an EMBL/GenBank/DDBJ whole genome shotgun (WGS) entry which is preliminary data.</text>
</comment>
<sequence>MIIAVLCEEEEEMPRREWCKDWLHKRNERESHATIFQKLKSGYVSDFTNYMRMDPNTFYDLLEKVKPVITKQDTCMRESISPTARLEATLMYLSTGCSYSALQYSTRISKPSLSAIIPDTCKAIYDVLKDPYIKLMKRFLKHRMPLVSG</sequence>
<proteinExistence type="predicted"/>
<organism evidence="1 2">
    <name type="scientific">Portunus trituberculatus</name>
    <name type="common">Swimming crab</name>
    <name type="synonym">Neptunus trituberculatus</name>
    <dbReference type="NCBI Taxonomy" id="210409"/>
    <lineage>
        <taxon>Eukaryota</taxon>
        <taxon>Metazoa</taxon>
        <taxon>Ecdysozoa</taxon>
        <taxon>Arthropoda</taxon>
        <taxon>Crustacea</taxon>
        <taxon>Multicrustacea</taxon>
        <taxon>Malacostraca</taxon>
        <taxon>Eumalacostraca</taxon>
        <taxon>Eucarida</taxon>
        <taxon>Decapoda</taxon>
        <taxon>Pleocyemata</taxon>
        <taxon>Brachyura</taxon>
        <taxon>Eubrachyura</taxon>
        <taxon>Portunoidea</taxon>
        <taxon>Portunidae</taxon>
        <taxon>Portuninae</taxon>
        <taxon>Portunus</taxon>
    </lineage>
</organism>